<accession>A0AAX2H5F3</accession>
<proteinExistence type="predicted"/>
<protein>
    <submittedName>
        <fullName evidence="1">Uncharacterized protein</fullName>
    </submittedName>
</protein>
<dbReference type="AlphaFoldDB" id="A0AAX2H5F3"/>
<gene>
    <name evidence="1" type="ORF">PLUA15_220018</name>
</gene>
<organism evidence="1 2">
    <name type="scientific">Pseudomonas lundensis</name>
    <dbReference type="NCBI Taxonomy" id="86185"/>
    <lineage>
        <taxon>Bacteria</taxon>
        <taxon>Pseudomonadati</taxon>
        <taxon>Pseudomonadota</taxon>
        <taxon>Gammaproteobacteria</taxon>
        <taxon>Pseudomonadales</taxon>
        <taxon>Pseudomonadaceae</taxon>
        <taxon>Pseudomonas</taxon>
    </lineage>
</organism>
<evidence type="ECO:0000313" key="1">
    <source>
        <dbReference type="EMBL" id="SOB51925.1"/>
    </source>
</evidence>
<reference evidence="1 2" key="1">
    <citation type="submission" date="2017-08" db="EMBL/GenBank/DDBJ databases">
        <authorList>
            <person name="Chaillou S."/>
        </authorList>
    </citation>
    <scope>NUCLEOTIDE SEQUENCE [LARGE SCALE GENOMIC DNA]</scope>
    <source>
        <strain evidence="1 2">MFPA15A1205</strain>
    </source>
</reference>
<name>A0AAX2H5F3_9PSED</name>
<dbReference type="Proteomes" id="UP000219564">
    <property type="component" value="Unassembled WGS sequence"/>
</dbReference>
<sequence>MFHESFLYKRLCFTLTARTCAVYRDALANMSDRIYQLDESTQFEVTEFLLAYPRNPPFD</sequence>
<comment type="caution">
    <text evidence="1">The sequence shown here is derived from an EMBL/GenBank/DDBJ whole genome shotgun (WGS) entry which is preliminary data.</text>
</comment>
<dbReference type="EMBL" id="OBKZ01000015">
    <property type="protein sequence ID" value="SOB51925.1"/>
    <property type="molecule type" value="Genomic_DNA"/>
</dbReference>
<evidence type="ECO:0000313" key="2">
    <source>
        <dbReference type="Proteomes" id="UP000219564"/>
    </source>
</evidence>